<evidence type="ECO:0000313" key="3">
    <source>
        <dbReference type="Proteomes" id="UP000193986"/>
    </source>
</evidence>
<dbReference type="PANTHER" id="PTHR30255:SF2">
    <property type="entry name" value="SINGLE-STRANDED-DNA-SPECIFIC EXONUCLEASE RECJ"/>
    <property type="match status" value="1"/>
</dbReference>
<dbReference type="GO" id="GO:0004527">
    <property type="term" value="F:exonuclease activity"/>
    <property type="evidence" value="ECO:0007669"/>
    <property type="project" value="UniProtKB-KW"/>
</dbReference>
<dbReference type="OrthoDB" id="284473at2759"/>
<feature type="domain" description="DDH" evidence="1">
    <location>
        <begin position="13"/>
        <end position="131"/>
    </location>
</feature>
<dbReference type="InterPro" id="IPR038763">
    <property type="entry name" value="DHH_sf"/>
</dbReference>
<evidence type="ECO:0000259" key="1">
    <source>
        <dbReference type="Pfam" id="PF01368"/>
    </source>
</evidence>
<dbReference type="EMBL" id="MCFC01000003">
    <property type="protein sequence ID" value="ORY34226.1"/>
    <property type="molecule type" value="Genomic_DNA"/>
</dbReference>
<dbReference type="SUPFAM" id="SSF64182">
    <property type="entry name" value="DHH phosphoesterases"/>
    <property type="match status" value="1"/>
</dbReference>
<dbReference type="InterPro" id="IPR001667">
    <property type="entry name" value="DDH_dom"/>
</dbReference>
<dbReference type="Proteomes" id="UP000193986">
    <property type="component" value="Unassembled WGS sequence"/>
</dbReference>
<organism evidence="2 3">
    <name type="scientific">Naematelia encephala</name>
    <dbReference type="NCBI Taxonomy" id="71784"/>
    <lineage>
        <taxon>Eukaryota</taxon>
        <taxon>Fungi</taxon>
        <taxon>Dikarya</taxon>
        <taxon>Basidiomycota</taxon>
        <taxon>Agaricomycotina</taxon>
        <taxon>Tremellomycetes</taxon>
        <taxon>Tremellales</taxon>
        <taxon>Naemateliaceae</taxon>
        <taxon>Naematelia</taxon>
    </lineage>
</organism>
<reference evidence="2 3" key="1">
    <citation type="submission" date="2016-07" db="EMBL/GenBank/DDBJ databases">
        <title>Pervasive Adenine N6-methylation of Active Genes in Fungi.</title>
        <authorList>
            <consortium name="DOE Joint Genome Institute"/>
            <person name="Mondo S.J."/>
            <person name="Dannebaum R.O."/>
            <person name="Kuo R.C."/>
            <person name="Labutti K."/>
            <person name="Haridas S."/>
            <person name="Kuo A."/>
            <person name="Salamov A."/>
            <person name="Ahrendt S.R."/>
            <person name="Lipzen A."/>
            <person name="Sullivan W."/>
            <person name="Andreopoulos W.B."/>
            <person name="Clum A."/>
            <person name="Lindquist E."/>
            <person name="Daum C."/>
            <person name="Ramamoorthy G.K."/>
            <person name="Gryganskyi A."/>
            <person name="Culley D."/>
            <person name="Magnuson J.K."/>
            <person name="James T.Y."/>
            <person name="O'Malley M.A."/>
            <person name="Stajich J.E."/>
            <person name="Spatafora J.W."/>
            <person name="Visel A."/>
            <person name="Grigoriev I.V."/>
        </authorList>
    </citation>
    <scope>NUCLEOTIDE SEQUENCE [LARGE SCALE GENOMIC DNA]</scope>
    <source>
        <strain evidence="2 3">68-887.2</strain>
    </source>
</reference>
<proteinExistence type="predicted"/>
<accession>A0A1Y2BHH5</accession>
<dbReference type="InParanoid" id="A0A1Y2BHH5"/>
<dbReference type="STRING" id="71784.A0A1Y2BHH5"/>
<dbReference type="AlphaFoldDB" id="A0A1Y2BHH5"/>
<keyword evidence="3" id="KW-1185">Reference proteome</keyword>
<dbReference type="PANTHER" id="PTHR30255">
    <property type="entry name" value="SINGLE-STRANDED-DNA-SPECIFIC EXONUCLEASE RECJ"/>
    <property type="match status" value="1"/>
</dbReference>
<gene>
    <name evidence="2" type="ORF">BCR39DRAFT_462727</name>
</gene>
<comment type="caution">
    <text evidence="2">The sequence shown here is derived from an EMBL/GenBank/DDBJ whole genome shotgun (WGS) entry which is preliminary data.</text>
</comment>
<sequence>MHLLYRIKHQRSVLIVPDKDADGLSAGTLMYKTLRHLGLSPDSIKVHHLSKGANVHSDEERQRMEAFHTERSIVLDQGSRPGPPLLTSKGGEKRVLIIDHHMSTEFPRDAVILTACQTLPIATAALLTYVLLRRLWPDLDRVEGWRAIVGVVGDLGTTVAKWGRPPWPAELQEVVKQVGAKNVSDAVASINAPRRTADYNVPKAWDIYLHASHPSEVSRNAFFKLCRLEVKAETERWARTPPSFSLDARVAVITIHTGYQVHPVIATRWAGTLGRKSKKLLMCANTGFNPDPDKVSFSCRIAGSLRGLSENEKPDLISLLVEYGNAIPGFSDGVGADFARGHKEATGGVIPKV</sequence>
<dbReference type="Pfam" id="PF01368">
    <property type="entry name" value="DHH"/>
    <property type="match status" value="1"/>
</dbReference>
<protein>
    <submittedName>
        <fullName evidence="2">DHH phosphoesterase</fullName>
    </submittedName>
</protein>
<name>A0A1Y2BHH5_9TREE</name>
<evidence type="ECO:0000313" key="2">
    <source>
        <dbReference type="EMBL" id="ORY34226.1"/>
    </source>
</evidence>
<dbReference type="Gene3D" id="3.90.1640.30">
    <property type="match status" value="1"/>
</dbReference>
<dbReference type="InterPro" id="IPR051673">
    <property type="entry name" value="SSDNA_exonuclease_RecJ"/>
</dbReference>